<evidence type="ECO:0000256" key="4">
    <source>
        <dbReference type="ARBA" id="ARBA00023004"/>
    </source>
</evidence>
<evidence type="ECO:0000256" key="2">
    <source>
        <dbReference type="ARBA" id="ARBA00022691"/>
    </source>
</evidence>
<feature type="compositionally biased region" description="Basic and acidic residues" evidence="6">
    <location>
        <begin position="15"/>
        <end position="36"/>
    </location>
</feature>
<dbReference type="GO" id="GO:0051536">
    <property type="term" value="F:iron-sulfur cluster binding"/>
    <property type="evidence" value="ECO:0007669"/>
    <property type="project" value="UniProtKB-KW"/>
</dbReference>
<evidence type="ECO:0000259" key="7">
    <source>
        <dbReference type="PROSITE" id="PS51918"/>
    </source>
</evidence>
<feature type="compositionally biased region" description="Basic residues" evidence="6">
    <location>
        <begin position="1"/>
        <end position="10"/>
    </location>
</feature>
<keyword evidence="5" id="KW-0411">Iron-sulfur</keyword>
<feature type="region of interest" description="Disordered" evidence="6">
    <location>
        <begin position="1"/>
        <end position="36"/>
    </location>
</feature>
<proteinExistence type="predicted"/>
<dbReference type="GO" id="GO:0003824">
    <property type="term" value="F:catalytic activity"/>
    <property type="evidence" value="ECO:0007669"/>
    <property type="project" value="InterPro"/>
</dbReference>
<dbReference type="InterPro" id="IPR007197">
    <property type="entry name" value="rSAM"/>
</dbReference>
<comment type="caution">
    <text evidence="8">The sequence shown here is derived from an EMBL/GenBank/DDBJ whole genome shotgun (WGS) entry which is preliminary data.</text>
</comment>
<dbReference type="SFLD" id="SFLDS00029">
    <property type="entry name" value="Radical_SAM"/>
    <property type="match status" value="1"/>
</dbReference>
<dbReference type="InterPro" id="IPR058240">
    <property type="entry name" value="rSAM_sf"/>
</dbReference>
<dbReference type="Gene3D" id="3.20.20.70">
    <property type="entry name" value="Aldolase class I"/>
    <property type="match status" value="1"/>
</dbReference>
<evidence type="ECO:0000256" key="6">
    <source>
        <dbReference type="SAM" id="MobiDB-lite"/>
    </source>
</evidence>
<organism evidence="8 9">
    <name type="scientific">Polyangium jinanense</name>
    <dbReference type="NCBI Taxonomy" id="2829994"/>
    <lineage>
        <taxon>Bacteria</taxon>
        <taxon>Pseudomonadati</taxon>
        <taxon>Myxococcota</taxon>
        <taxon>Polyangia</taxon>
        <taxon>Polyangiales</taxon>
        <taxon>Polyangiaceae</taxon>
        <taxon>Polyangium</taxon>
    </lineage>
</organism>
<dbReference type="SFLD" id="SFLDG01386">
    <property type="entry name" value="main_SPASM_domain-containing"/>
    <property type="match status" value="1"/>
</dbReference>
<dbReference type="EMBL" id="JAGTJJ010000004">
    <property type="protein sequence ID" value="MDC3981411.1"/>
    <property type="molecule type" value="Genomic_DNA"/>
</dbReference>
<dbReference type="InterPro" id="IPR013785">
    <property type="entry name" value="Aldolase_TIM"/>
</dbReference>
<protein>
    <submittedName>
        <fullName evidence="8">Radical SAM protein</fullName>
    </submittedName>
</protein>
<dbReference type="CDD" id="cd01335">
    <property type="entry name" value="Radical_SAM"/>
    <property type="match status" value="1"/>
</dbReference>
<keyword evidence="3" id="KW-0479">Metal-binding</keyword>
<dbReference type="InterPro" id="IPR050377">
    <property type="entry name" value="Radical_SAM_PqqE_MftC-like"/>
</dbReference>
<dbReference type="InterPro" id="IPR023885">
    <property type="entry name" value="4Fe4S-binding_SPASM_dom"/>
</dbReference>
<evidence type="ECO:0000256" key="3">
    <source>
        <dbReference type="ARBA" id="ARBA00022723"/>
    </source>
</evidence>
<dbReference type="PROSITE" id="PS51918">
    <property type="entry name" value="RADICAL_SAM"/>
    <property type="match status" value="1"/>
</dbReference>
<evidence type="ECO:0000313" key="8">
    <source>
        <dbReference type="EMBL" id="MDC3981411.1"/>
    </source>
</evidence>
<reference evidence="8 9" key="1">
    <citation type="submission" date="2021-04" db="EMBL/GenBank/DDBJ databases">
        <title>Genome analysis of Polyangium sp.</title>
        <authorList>
            <person name="Li Y."/>
            <person name="Wang J."/>
        </authorList>
    </citation>
    <scope>NUCLEOTIDE SEQUENCE [LARGE SCALE GENOMIC DNA]</scope>
    <source>
        <strain evidence="8 9">SDU14</strain>
    </source>
</reference>
<feature type="domain" description="Radical SAM core" evidence="7">
    <location>
        <begin position="157"/>
        <end position="365"/>
    </location>
</feature>
<dbReference type="Proteomes" id="UP001151081">
    <property type="component" value="Unassembled WGS sequence"/>
</dbReference>
<dbReference type="SUPFAM" id="SSF102114">
    <property type="entry name" value="Radical SAM enzymes"/>
    <property type="match status" value="1"/>
</dbReference>
<dbReference type="AlphaFoldDB" id="A0A9X4ARG2"/>
<dbReference type="SFLD" id="SFLDG01067">
    <property type="entry name" value="SPASM/twitch_domain_containing"/>
    <property type="match status" value="1"/>
</dbReference>
<comment type="cofactor">
    <cofactor evidence="1">
        <name>[4Fe-4S] cluster</name>
        <dbReference type="ChEBI" id="CHEBI:49883"/>
    </cofactor>
</comment>
<dbReference type="PANTHER" id="PTHR11228">
    <property type="entry name" value="RADICAL SAM DOMAIN PROTEIN"/>
    <property type="match status" value="1"/>
</dbReference>
<dbReference type="PANTHER" id="PTHR11228:SF7">
    <property type="entry name" value="PQQA PEPTIDE CYCLASE"/>
    <property type="match status" value="1"/>
</dbReference>
<accession>A0A9X4ARG2</accession>
<dbReference type="Pfam" id="PF04055">
    <property type="entry name" value="Radical_SAM"/>
    <property type="match status" value="1"/>
</dbReference>
<dbReference type="GO" id="GO:0046872">
    <property type="term" value="F:metal ion binding"/>
    <property type="evidence" value="ECO:0007669"/>
    <property type="project" value="UniProtKB-KW"/>
</dbReference>
<name>A0A9X4ARG2_9BACT</name>
<evidence type="ECO:0000313" key="9">
    <source>
        <dbReference type="Proteomes" id="UP001151081"/>
    </source>
</evidence>
<keyword evidence="4" id="KW-0408">Iron</keyword>
<gene>
    <name evidence="8" type="ORF">KEG57_12940</name>
</gene>
<dbReference type="Pfam" id="PF13186">
    <property type="entry name" value="SPASM"/>
    <property type="match status" value="1"/>
</dbReference>
<sequence>MARAWFRRQRLAAPRPHEGRDEGSREKLAPRASAEDGRACHRFARTDRSALGALHLRHRPGRCPVSPRPPLVLVPQFFGSTVFDRRTSRYFPFDHEATDVLLRARSVSLGDMIDAAPPERKDALGAFAEAFYRKDFFTHDLRFDGEALDLVPPADHLTGPLAVHLEVVAACNLTCSHCFAGELPRREPPLTLAELDTLFATLARMGSFRLGLTGGEPLLRKDLFDILDLATSHGLHPCLTTNALMLTEETAKKLGERSLVWLNVSLDGATAATNDAVRGAGTFDRVLEKLAMLRAHARFSLAFTVMRHNADEARAFAELAAKTGAFTAVFRPLYPVGSAEAREELWPSFADYERALDSIWTLGGDEAGRSAAVRAIDPFSPKSRHDSQAVVHDNWGCGAGNTVCSISVGGDVNPCSFLGPTFVEGNIRRTPFDRIWSEGERFRRIRGLPGDGTGTATFGGGCRARSLVIAGDVNAPDPWLAEHERVPARRNPLTVLRAQRRLA</sequence>
<evidence type="ECO:0000256" key="1">
    <source>
        <dbReference type="ARBA" id="ARBA00001966"/>
    </source>
</evidence>
<keyword evidence="2" id="KW-0949">S-adenosyl-L-methionine</keyword>
<keyword evidence="9" id="KW-1185">Reference proteome</keyword>
<evidence type="ECO:0000256" key="5">
    <source>
        <dbReference type="ARBA" id="ARBA00023014"/>
    </source>
</evidence>